<evidence type="ECO:0000256" key="1">
    <source>
        <dbReference type="SAM" id="MobiDB-lite"/>
    </source>
</evidence>
<feature type="compositionally biased region" description="Acidic residues" evidence="1">
    <location>
        <begin position="81"/>
        <end position="90"/>
    </location>
</feature>
<name>A0A3R7W684_9STRA</name>
<feature type="compositionally biased region" description="Basic residues" evidence="1">
    <location>
        <begin position="100"/>
        <end position="110"/>
    </location>
</feature>
<dbReference type="AlphaFoldDB" id="A0A3R7W684"/>
<sequence>MVAKDAVILVAKTSLYVALHCNICINIGGLTPIQQCYFDLFINEESSSLVTSNTIFSIHTKSSSGAKKNKKTTFTDEDEDFLGLEEEDGQDEKQSISKTSSRKGTKRIRF</sequence>
<dbReference type="Proteomes" id="UP000286097">
    <property type="component" value="Unassembled WGS sequence"/>
</dbReference>
<organism evidence="2 3">
    <name type="scientific">Peronospora effusa</name>
    <dbReference type="NCBI Taxonomy" id="542832"/>
    <lineage>
        <taxon>Eukaryota</taxon>
        <taxon>Sar</taxon>
        <taxon>Stramenopiles</taxon>
        <taxon>Oomycota</taxon>
        <taxon>Peronosporomycetes</taxon>
        <taxon>Peronosporales</taxon>
        <taxon>Peronosporaceae</taxon>
        <taxon>Peronospora</taxon>
    </lineage>
</organism>
<feature type="region of interest" description="Disordered" evidence="1">
    <location>
        <begin position="81"/>
        <end position="110"/>
    </location>
</feature>
<evidence type="ECO:0000313" key="3">
    <source>
        <dbReference type="Proteomes" id="UP000286097"/>
    </source>
</evidence>
<reference evidence="2 3" key="1">
    <citation type="submission" date="2018-06" db="EMBL/GenBank/DDBJ databases">
        <title>Comparative genomics of downy mildews reveals potential adaptations to biotrophy.</title>
        <authorList>
            <person name="Fletcher K."/>
            <person name="Klosterman S.J."/>
            <person name="Derevnina L."/>
            <person name="Martin F."/>
            <person name="Koike S."/>
            <person name="Reyes Chin-Wo S."/>
            <person name="Mou B."/>
            <person name="Michelmore R."/>
        </authorList>
    </citation>
    <scope>NUCLEOTIDE SEQUENCE [LARGE SCALE GENOMIC DNA]</scope>
    <source>
        <strain evidence="2 3">R13</strain>
    </source>
</reference>
<comment type="caution">
    <text evidence="2">The sequence shown here is derived from an EMBL/GenBank/DDBJ whole genome shotgun (WGS) entry which is preliminary data.</text>
</comment>
<proteinExistence type="predicted"/>
<protein>
    <submittedName>
        <fullName evidence="2">Uncharacterized protein</fullName>
    </submittedName>
</protein>
<dbReference type="EMBL" id="QKXF01000324">
    <property type="protein sequence ID" value="RQM12526.1"/>
    <property type="molecule type" value="Genomic_DNA"/>
</dbReference>
<dbReference type="VEuPathDB" id="FungiDB:DD237_006303"/>
<gene>
    <name evidence="2" type="ORF">DD237_006303</name>
</gene>
<evidence type="ECO:0000313" key="2">
    <source>
        <dbReference type="EMBL" id="RQM12526.1"/>
    </source>
</evidence>
<accession>A0A3R7W684</accession>